<proteinExistence type="predicted"/>
<evidence type="ECO:0000256" key="4">
    <source>
        <dbReference type="ARBA" id="ARBA00023288"/>
    </source>
</evidence>
<keyword evidence="3" id="KW-0564">Palmitate</keyword>
<keyword evidence="4" id="KW-0449">Lipoprotein</keyword>
<dbReference type="InterPro" id="IPR036328">
    <property type="entry name" value="MliC_sf"/>
</dbReference>
<dbReference type="Gene3D" id="2.40.128.200">
    <property type="match status" value="1"/>
</dbReference>
<keyword evidence="8" id="KW-1185">Reference proteome</keyword>
<evidence type="ECO:0000256" key="5">
    <source>
        <dbReference type="SAM" id="SignalP"/>
    </source>
</evidence>
<name>A0ABM8A9G4_9DEIO</name>
<evidence type="ECO:0000313" key="7">
    <source>
        <dbReference type="EMBL" id="BDP40351.1"/>
    </source>
</evidence>
<evidence type="ECO:0000256" key="3">
    <source>
        <dbReference type="ARBA" id="ARBA00023139"/>
    </source>
</evidence>
<sequence>MTSFAAFLRVGLLPVALLSVGGTALADGGPAVASSAGGDQVLGRATFRCQGGIRVQVTLLPDRARVEFAGQTRVLSQADGAGGVLYQGGGFAWVSNGGVASMKETRSGRLALRGCVQVN</sequence>
<evidence type="ECO:0000256" key="2">
    <source>
        <dbReference type="ARBA" id="ARBA00023136"/>
    </source>
</evidence>
<dbReference type="EMBL" id="AP026560">
    <property type="protein sequence ID" value="BDP40351.1"/>
    <property type="molecule type" value="Genomic_DNA"/>
</dbReference>
<dbReference type="Proteomes" id="UP001064971">
    <property type="component" value="Chromosome"/>
</dbReference>
<dbReference type="SUPFAM" id="SSF141488">
    <property type="entry name" value="YdhA-like"/>
    <property type="match status" value="1"/>
</dbReference>
<dbReference type="Pfam" id="PF09864">
    <property type="entry name" value="MliC"/>
    <property type="match status" value="1"/>
</dbReference>
<dbReference type="InterPro" id="IPR018660">
    <property type="entry name" value="MliC"/>
</dbReference>
<evidence type="ECO:0000259" key="6">
    <source>
        <dbReference type="Pfam" id="PF09864"/>
    </source>
</evidence>
<gene>
    <name evidence="7" type="ORF">DAETH_03200</name>
</gene>
<accession>A0ABM8A9G4</accession>
<dbReference type="RefSeq" id="WP_264776216.1">
    <property type="nucleotide sequence ID" value="NZ_AP026560.1"/>
</dbReference>
<feature type="domain" description="C-type lysozyme inhibitor" evidence="6">
    <location>
        <begin position="47"/>
        <end position="106"/>
    </location>
</feature>
<reference evidence="7" key="1">
    <citation type="submission" date="2022-07" db="EMBL/GenBank/DDBJ databases">
        <title>Complete Genome Sequence of the Radioresistant Bacterium Deinococcus aetherius ST0316, Isolated from the Air Dust collected in Lower Stratosphere above Japan.</title>
        <authorList>
            <person name="Satoh K."/>
            <person name="Hagiwara K."/>
            <person name="Katsumata K."/>
            <person name="Kubo A."/>
            <person name="Yokobori S."/>
            <person name="Yamagishi A."/>
            <person name="Oono Y."/>
            <person name="Narumi I."/>
        </authorList>
    </citation>
    <scope>NUCLEOTIDE SEQUENCE</scope>
    <source>
        <strain evidence="7">ST0316</strain>
    </source>
</reference>
<evidence type="ECO:0000256" key="1">
    <source>
        <dbReference type="ARBA" id="ARBA00022729"/>
    </source>
</evidence>
<organism evidence="7 8">
    <name type="scientific">Deinococcus aetherius</name>
    <dbReference type="NCBI Taxonomy" id="200252"/>
    <lineage>
        <taxon>Bacteria</taxon>
        <taxon>Thermotogati</taxon>
        <taxon>Deinococcota</taxon>
        <taxon>Deinococci</taxon>
        <taxon>Deinococcales</taxon>
        <taxon>Deinococcaceae</taxon>
        <taxon>Deinococcus</taxon>
    </lineage>
</organism>
<feature type="chain" id="PRO_5045198413" description="C-type lysozyme inhibitor domain-containing protein" evidence="5">
    <location>
        <begin position="27"/>
        <end position="119"/>
    </location>
</feature>
<keyword evidence="2" id="KW-0472">Membrane</keyword>
<feature type="signal peptide" evidence="5">
    <location>
        <begin position="1"/>
        <end position="26"/>
    </location>
</feature>
<keyword evidence="1 5" id="KW-0732">Signal</keyword>
<protein>
    <recommendedName>
        <fullName evidence="6">C-type lysozyme inhibitor domain-containing protein</fullName>
    </recommendedName>
</protein>
<evidence type="ECO:0000313" key="8">
    <source>
        <dbReference type="Proteomes" id="UP001064971"/>
    </source>
</evidence>